<sequence>MKQPSYSTLVRWRLAQCWVALMLTVALLAPLLPLPYPPDAPDLFATTTAPFVGSHYLGTDLQGRDLLANLIFGARTALLVSLPAAALATLLGSMLGSVAGLWGNDSLRAPMPAVVAGIGMAVFALLFRATTTSTTLLAAAVAAVGLWGGTAALQRLGYRRSVTIPIDSMVLGSIALLASIPILILAIALAALYPPSLPSLLVVLVLTYWPGPARLIRAEILRIRALPYVEAGRALGLPAARLLWRHALPNCWHTIRASFPISVATLIGLETTLSFLGVGLPPETASWGRILASARLAPTAWWLILGPAVAIALTTLSLRQLTALYGSK</sequence>
<comment type="caution">
    <text evidence="9">The sequence shown here is derived from an EMBL/GenBank/DDBJ whole genome shotgun (WGS) entry which is preliminary data.</text>
</comment>
<gene>
    <name evidence="9" type="ORF">GCM10022406_04870</name>
</gene>
<feature type="transmembrane region" description="Helical" evidence="7">
    <location>
        <begin position="259"/>
        <end position="280"/>
    </location>
</feature>
<feature type="transmembrane region" description="Helical" evidence="7">
    <location>
        <begin position="109"/>
        <end position="130"/>
    </location>
</feature>
<dbReference type="RefSeq" id="WP_345109577.1">
    <property type="nucleotide sequence ID" value="NZ_BAABDH010000012.1"/>
</dbReference>
<keyword evidence="2 7" id="KW-0813">Transport</keyword>
<proteinExistence type="inferred from homology"/>
<organism evidence="9 10">
    <name type="scientific">Hymenobacter algoricola</name>
    <dbReference type="NCBI Taxonomy" id="486267"/>
    <lineage>
        <taxon>Bacteria</taxon>
        <taxon>Pseudomonadati</taxon>
        <taxon>Bacteroidota</taxon>
        <taxon>Cytophagia</taxon>
        <taxon>Cytophagales</taxon>
        <taxon>Hymenobacteraceae</taxon>
        <taxon>Hymenobacter</taxon>
    </lineage>
</organism>
<keyword evidence="5 7" id="KW-1133">Transmembrane helix</keyword>
<evidence type="ECO:0000256" key="6">
    <source>
        <dbReference type="ARBA" id="ARBA00023136"/>
    </source>
</evidence>
<keyword evidence="3" id="KW-1003">Cell membrane</keyword>
<evidence type="ECO:0000256" key="7">
    <source>
        <dbReference type="RuleBase" id="RU363032"/>
    </source>
</evidence>
<dbReference type="PANTHER" id="PTHR43386:SF1">
    <property type="entry name" value="D,D-DIPEPTIDE TRANSPORT SYSTEM PERMEASE PROTEIN DDPC-RELATED"/>
    <property type="match status" value="1"/>
</dbReference>
<evidence type="ECO:0000259" key="8">
    <source>
        <dbReference type="PROSITE" id="PS50928"/>
    </source>
</evidence>
<keyword evidence="6 7" id="KW-0472">Membrane</keyword>
<dbReference type="PROSITE" id="PS50928">
    <property type="entry name" value="ABC_TM1"/>
    <property type="match status" value="1"/>
</dbReference>
<dbReference type="Proteomes" id="UP001499909">
    <property type="component" value="Unassembled WGS sequence"/>
</dbReference>
<dbReference type="SUPFAM" id="SSF161098">
    <property type="entry name" value="MetI-like"/>
    <property type="match status" value="1"/>
</dbReference>
<dbReference type="InterPro" id="IPR035906">
    <property type="entry name" value="MetI-like_sf"/>
</dbReference>
<evidence type="ECO:0000256" key="1">
    <source>
        <dbReference type="ARBA" id="ARBA00004651"/>
    </source>
</evidence>
<evidence type="ECO:0000256" key="4">
    <source>
        <dbReference type="ARBA" id="ARBA00022692"/>
    </source>
</evidence>
<evidence type="ECO:0000313" key="10">
    <source>
        <dbReference type="Proteomes" id="UP001499909"/>
    </source>
</evidence>
<dbReference type="Pfam" id="PF00528">
    <property type="entry name" value="BPD_transp_1"/>
    <property type="match status" value="1"/>
</dbReference>
<dbReference type="Gene3D" id="1.10.3720.10">
    <property type="entry name" value="MetI-like"/>
    <property type="match status" value="1"/>
</dbReference>
<evidence type="ECO:0000256" key="2">
    <source>
        <dbReference type="ARBA" id="ARBA00022448"/>
    </source>
</evidence>
<evidence type="ECO:0000256" key="5">
    <source>
        <dbReference type="ARBA" id="ARBA00022989"/>
    </source>
</evidence>
<dbReference type="CDD" id="cd06261">
    <property type="entry name" value="TM_PBP2"/>
    <property type="match status" value="1"/>
</dbReference>
<feature type="transmembrane region" description="Helical" evidence="7">
    <location>
        <begin position="136"/>
        <end position="158"/>
    </location>
</feature>
<feature type="transmembrane region" description="Helical" evidence="7">
    <location>
        <begin position="199"/>
        <end position="216"/>
    </location>
</feature>
<evidence type="ECO:0000313" key="9">
    <source>
        <dbReference type="EMBL" id="GAA3921768.1"/>
    </source>
</evidence>
<dbReference type="InterPro" id="IPR000515">
    <property type="entry name" value="MetI-like"/>
</dbReference>
<comment type="subcellular location">
    <subcellularLocation>
        <location evidence="1 7">Cell membrane</location>
        <topology evidence="1 7">Multi-pass membrane protein</topology>
    </subcellularLocation>
</comment>
<accession>A0ABP7MIA1</accession>
<feature type="transmembrane region" description="Helical" evidence="7">
    <location>
        <begin position="12"/>
        <end position="32"/>
    </location>
</feature>
<feature type="transmembrane region" description="Helical" evidence="7">
    <location>
        <begin position="77"/>
        <end position="102"/>
    </location>
</feature>
<evidence type="ECO:0000256" key="3">
    <source>
        <dbReference type="ARBA" id="ARBA00022475"/>
    </source>
</evidence>
<keyword evidence="10" id="KW-1185">Reference proteome</keyword>
<keyword evidence="4 7" id="KW-0812">Transmembrane</keyword>
<protein>
    <recommendedName>
        <fullName evidence="8">ABC transmembrane type-1 domain-containing protein</fullName>
    </recommendedName>
</protein>
<comment type="similarity">
    <text evidence="7">Belongs to the binding-protein-dependent transport system permease family.</text>
</comment>
<feature type="transmembrane region" description="Helical" evidence="7">
    <location>
        <begin position="170"/>
        <end position="193"/>
    </location>
</feature>
<dbReference type="InterPro" id="IPR050366">
    <property type="entry name" value="BP-dependent_transpt_permease"/>
</dbReference>
<name>A0ABP7MIA1_9BACT</name>
<feature type="domain" description="ABC transmembrane type-1" evidence="8">
    <location>
        <begin position="131"/>
        <end position="322"/>
    </location>
</feature>
<reference evidence="10" key="1">
    <citation type="journal article" date="2019" name="Int. J. Syst. Evol. Microbiol.">
        <title>The Global Catalogue of Microorganisms (GCM) 10K type strain sequencing project: providing services to taxonomists for standard genome sequencing and annotation.</title>
        <authorList>
            <consortium name="The Broad Institute Genomics Platform"/>
            <consortium name="The Broad Institute Genome Sequencing Center for Infectious Disease"/>
            <person name="Wu L."/>
            <person name="Ma J."/>
        </authorList>
    </citation>
    <scope>NUCLEOTIDE SEQUENCE [LARGE SCALE GENOMIC DNA]</scope>
    <source>
        <strain evidence="10">JCM 17214</strain>
    </source>
</reference>
<dbReference type="EMBL" id="BAABDH010000012">
    <property type="protein sequence ID" value="GAA3921768.1"/>
    <property type="molecule type" value="Genomic_DNA"/>
</dbReference>
<feature type="transmembrane region" description="Helical" evidence="7">
    <location>
        <begin position="300"/>
        <end position="318"/>
    </location>
</feature>
<dbReference type="PANTHER" id="PTHR43386">
    <property type="entry name" value="OLIGOPEPTIDE TRANSPORT SYSTEM PERMEASE PROTEIN APPC"/>
    <property type="match status" value="1"/>
</dbReference>